<keyword evidence="3" id="KW-1185">Reference proteome</keyword>
<dbReference type="EMBL" id="JAXIVS010000001">
    <property type="protein sequence ID" value="MDY7225675.1"/>
    <property type="molecule type" value="Genomic_DNA"/>
</dbReference>
<feature type="chain" id="PRO_5046197112" description="Lipoprotein" evidence="1">
    <location>
        <begin position="37"/>
        <end position="376"/>
    </location>
</feature>
<protein>
    <recommendedName>
        <fullName evidence="4">Lipoprotein</fullName>
    </recommendedName>
</protein>
<dbReference type="Gene3D" id="3.40.390.10">
    <property type="entry name" value="Collagenase (Catalytic Domain)"/>
    <property type="match status" value="1"/>
</dbReference>
<dbReference type="PROSITE" id="PS51257">
    <property type="entry name" value="PROKAR_LIPOPROTEIN"/>
    <property type="match status" value="1"/>
</dbReference>
<comment type="caution">
    <text evidence="2">The sequence shown here is derived from an EMBL/GenBank/DDBJ whole genome shotgun (WGS) entry which is preliminary data.</text>
</comment>
<dbReference type="RefSeq" id="WP_321544379.1">
    <property type="nucleotide sequence ID" value="NZ_JAXIVS010000001.1"/>
</dbReference>
<organism evidence="2 3">
    <name type="scientific">Hyalangium rubrum</name>
    <dbReference type="NCBI Taxonomy" id="3103134"/>
    <lineage>
        <taxon>Bacteria</taxon>
        <taxon>Pseudomonadati</taxon>
        <taxon>Myxococcota</taxon>
        <taxon>Myxococcia</taxon>
        <taxon>Myxococcales</taxon>
        <taxon>Cystobacterineae</taxon>
        <taxon>Archangiaceae</taxon>
        <taxon>Hyalangium</taxon>
    </lineage>
</organism>
<accession>A0ABU5GWV5</accession>
<sequence>MMSARPSRGTRGLLFHAFLSAVAAGALGCASASVFAHHSPMHPSSAEPVTFKAVATGDIDRVILSYERFTLSESATGDLVQVLDGPPVEVKTCQASGVKSLECMHTMTSAFPDNSLITFTAKVIDTGGGSEMEAYSFAAGEYPLRTAPIPIRLKGGTAEKLDVIFIRDTDIAEASFRSELENLIQGTYFRYSEIKTWRGLYNFYYSKWDGDYEADCLFTAPGNFAELDVFGDALVLLHQAELRDCRAGKWMSSEIQYDKSILHESGHVLFNLQDEYCCDSFYSLQSCNQNLWSSLADCQAEASKLKYPAASCTQLSSDQGTLALWRIDPATSAQGCIMGPSQHSDGSTFGKACARRIHFRYEQCTQGECFPSPECP</sequence>
<proteinExistence type="predicted"/>
<dbReference type="Proteomes" id="UP001291309">
    <property type="component" value="Unassembled WGS sequence"/>
</dbReference>
<gene>
    <name evidence="2" type="ORF">SYV04_04740</name>
</gene>
<reference evidence="2 3" key="1">
    <citation type="submission" date="2023-12" db="EMBL/GenBank/DDBJ databases">
        <title>the genome sequence of Hyalangium sp. s54d21.</title>
        <authorList>
            <person name="Zhang X."/>
        </authorList>
    </citation>
    <scope>NUCLEOTIDE SEQUENCE [LARGE SCALE GENOMIC DNA]</scope>
    <source>
        <strain evidence="3">s54d21</strain>
    </source>
</reference>
<evidence type="ECO:0000313" key="3">
    <source>
        <dbReference type="Proteomes" id="UP001291309"/>
    </source>
</evidence>
<name>A0ABU5GWV5_9BACT</name>
<keyword evidence="1" id="KW-0732">Signal</keyword>
<evidence type="ECO:0008006" key="4">
    <source>
        <dbReference type="Google" id="ProtNLM"/>
    </source>
</evidence>
<feature type="signal peptide" evidence="1">
    <location>
        <begin position="1"/>
        <end position="36"/>
    </location>
</feature>
<evidence type="ECO:0000313" key="2">
    <source>
        <dbReference type="EMBL" id="MDY7225675.1"/>
    </source>
</evidence>
<dbReference type="InterPro" id="IPR024079">
    <property type="entry name" value="MetalloPept_cat_dom_sf"/>
</dbReference>
<evidence type="ECO:0000256" key="1">
    <source>
        <dbReference type="SAM" id="SignalP"/>
    </source>
</evidence>